<dbReference type="EMBL" id="JAUOQI010000015">
    <property type="protein sequence ID" value="MDO6579101.1"/>
    <property type="molecule type" value="Genomic_DNA"/>
</dbReference>
<dbReference type="SUPFAM" id="SSF52266">
    <property type="entry name" value="SGNH hydrolase"/>
    <property type="match status" value="1"/>
</dbReference>
<keyword evidence="4" id="KW-1185">Reference proteome</keyword>
<feature type="domain" description="GSCFA" evidence="1">
    <location>
        <begin position="50"/>
        <end position="286"/>
    </location>
</feature>
<accession>A0AAW7Z7K0</accession>
<dbReference type="AlphaFoldDB" id="A0AAW7Z7K0"/>
<evidence type="ECO:0000313" key="2">
    <source>
        <dbReference type="EMBL" id="AMJ74455.1"/>
    </source>
</evidence>
<dbReference type="Pfam" id="PF08885">
    <property type="entry name" value="GSCFA"/>
    <property type="match status" value="1"/>
</dbReference>
<reference evidence="2 4" key="1">
    <citation type="submission" date="2015-12" db="EMBL/GenBank/DDBJ databases">
        <title>Intraspecies pangenome expansion in the marine bacterium Alteromonas.</title>
        <authorList>
            <person name="Lopez-Perez M."/>
            <person name="Rodriguez-Valera F."/>
        </authorList>
    </citation>
    <scope>NUCLEOTIDE SEQUENCE [LARGE SCALE GENOMIC DNA]</scope>
    <source>
        <strain evidence="2 4">LMG 21861</strain>
    </source>
</reference>
<proteinExistence type="predicted"/>
<dbReference type="GO" id="GO:0016787">
    <property type="term" value="F:hydrolase activity"/>
    <property type="evidence" value="ECO:0007669"/>
    <property type="project" value="UniProtKB-KW"/>
</dbReference>
<gene>
    <name evidence="2" type="ORF">AVL57_11055</name>
    <name evidence="3" type="ORF">Q4527_16990</name>
</gene>
<dbReference type="KEGG" id="asq:AVL57_11055"/>
<reference evidence="3" key="2">
    <citation type="submission" date="2023-07" db="EMBL/GenBank/DDBJ databases">
        <title>Genome content predicts the carbon catabolic preferences of heterotrophic bacteria.</title>
        <authorList>
            <person name="Gralka M."/>
        </authorList>
    </citation>
    <scope>NUCLEOTIDE SEQUENCE</scope>
    <source>
        <strain evidence="3">F2M12</strain>
    </source>
</reference>
<keyword evidence="3" id="KW-0378">Hydrolase</keyword>
<evidence type="ECO:0000259" key="1">
    <source>
        <dbReference type="Pfam" id="PF08885"/>
    </source>
</evidence>
<name>A0AAW7Z7K0_9ALTE</name>
<dbReference type="EC" id="3.1.-.-" evidence="3"/>
<organism evidence="3 5">
    <name type="scientific">Alteromonas stellipolaris</name>
    <dbReference type="NCBI Taxonomy" id="233316"/>
    <lineage>
        <taxon>Bacteria</taxon>
        <taxon>Pseudomonadati</taxon>
        <taxon>Pseudomonadota</taxon>
        <taxon>Gammaproteobacteria</taxon>
        <taxon>Alteromonadales</taxon>
        <taxon>Alteromonadaceae</taxon>
        <taxon>Alteromonas/Salinimonas group</taxon>
        <taxon>Alteromonas</taxon>
    </lineage>
</organism>
<dbReference type="InterPro" id="IPR014982">
    <property type="entry name" value="GSCFA"/>
</dbReference>
<dbReference type="EMBL" id="CP013926">
    <property type="protein sequence ID" value="AMJ74455.1"/>
    <property type="molecule type" value="Genomic_DNA"/>
</dbReference>
<evidence type="ECO:0000313" key="4">
    <source>
        <dbReference type="Proteomes" id="UP000056750"/>
    </source>
</evidence>
<evidence type="ECO:0000313" key="5">
    <source>
        <dbReference type="Proteomes" id="UP001170717"/>
    </source>
</evidence>
<sequence>MRKLSVLEKHGFNGLNRWPGNTQLESAEAVSDYFMHGYAPPEPLITKNTKITAFGSCFAGNVSRYLLKKGYQVNAHSWDHNQSDLIRIDEIMVHTPALLAQFEWAFNNKPLGSVFIGSAEEKAQTYHSLEACKQIIKETDFFIITLGLTEAWYDKESEQYLWKFVPNRRLDPTRFESRFVSFSENLENLRRIYNLIKSNVPCAKVLFTLSPIPLLGSYHGKSVVAANTASKATLRAVLHEFLSQKEHADALYFPSYELVNDYIESPWKEDNRHITPDTVETIMSIFDEYYLSAND</sequence>
<dbReference type="RefSeq" id="WP_057793335.1">
    <property type="nucleotide sequence ID" value="NZ_CAXIBE010000012.1"/>
</dbReference>
<dbReference type="Proteomes" id="UP000056750">
    <property type="component" value="Chromosome"/>
</dbReference>
<dbReference type="Proteomes" id="UP001170717">
    <property type="component" value="Unassembled WGS sequence"/>
</dbReference>
<evidence type="ECO:0000313" key="3">
    <source>
        <dbReference type="EMBL" id="MDO6579101.1"/>
    </source>
</evidence>
<protein>
    <submittedName>
        <fullName evidence="3">GSCFA domain-containing protein</fullName>
        <ecNumber evidence="3">3.1.-.-</ecNumber>
    </submittedName>
</protein>